<keyword evidence="4" id="KW-1185">Reference proteome</keyword>
<keyword evidence="1" id="KW-0472">Membrane</keyword>
<organism evidence="4">
    <name type="scientific">Caenorhabditis remanei</name>
    <name type="common">Caenorhabditis vulgaris</name>
    <dbReference type="NCBI Taxonomy" id="31234"/>
    <lineage>
        <taxon>Eukaryota</taxon>
        <taxon>Metazoa</taxon>
        <taxon>Ecdysozoa</taxon>
        <taxon>Nematoda</taxon>
        <taxon>Chromadorea</taxon>
        <taxon>Rhabditida</taxon>
        <taxon>Rhabditina</taxon>
        <taxon>Rhabditomorpha</taxon>
        <taxon>Rhabditoidea</taxon>
        <taxon>Rhabditidae</taxon>
        <taxon>Peloderinae</taxon>
        <taxon>Caenorhabditis</taxon>
    </lineage>
</organism>
<dbReference type="Gene3D" id="3.10.50.10">
    <property type="match status" value="1"/>
</dbReference>
<dbReference type="KEGG" id="crq:GCK72_005171"/>
<dbReference type="InParanoid" id="E3LH20"/>
<dbReference type="GeneID" id="9821471"/>
<feature type="transmembrane region" description="Helical" evidence="1">
    <location>
        <begin position="12"/>
        <end position="36"/>
    </location>
</feature>
<dbReference type="SMART" id="SM00636">
    <property type="entry name" value="Glyco_18"/>
    <property type="match status" value="1"/>
</dbReference>
<dbReference type="SUPFAM" id="SSF51445">
    <property type="entry name" value="(Trans)glycosidases"/>
    <property type="match status" value="1"/>
</dbReference>
<evidence type="ECO:0000313" key="4">
    <source>
        <dbReference type="Proteomes" id="UP000008281"/>
    </source>
</evidence>
<dbReference type="OrthoDB" id="76388at2759"/>
<keyword evidence="1" id="KW-0812">Transmembrane</keyword>
<dbReference type="PROSITE" id="PS51910">
    <property type="entry name" value="GH18_2"/>
    <property type="match status" value="1"/>
</dbReference>
<dbReference type="AlphaFoldDB" id="E3LH20"/>
<dbReference type="OMA" id="DIYWIWP"/>
<dbReference type="Proteomes" id="UP000008281">
    <property type="component" value="Unassembled WGS sequence"/>
</dbReference>
<dbReference type="PANTHER" id="PTHR46073:SF4">
    <property type="entry name" value="GH18 DOMAIN-CONTAINING PROTEIN"/>
    <property type="match status" value="1"/>
</dbReference>
<dbReference type="STRING" id="31234.E3LH20"/>
<evidence type="ECO:0000256" key="1">
    <source>
        <dbReference type="SAM" id="Phobius"/>
    </source>
</evidence>
<sequence>MKFLRQHCSTLAFLCTVFVMAGLIALGGTAILFLFYGETTGAQNPQGSRHLNFLCKTLFSETQSSHVHLNSYVIPAVACGKRIMSYQRGWEAPIELRQLKKLTHLVFAFVSMNSNGDVSISTNQMRASLLDMKTKGRNVNNNLKIMVAIGGAGGSQHFSSVISEYFSANFVENILISRNFIESISSFFVIHQIDGIDIYWIWPEGKDSDNIVEFLKELRERLTILAQSENRSNSYVISMVIPRRPSLLEDLKRLDEVLEYADFLNVLTFDYFGPTWYPETGPVAPLFSGAKGNEKCNVDYTMKYLTCQTKKPNQLNMAVEFVGRYWKNVKERIEESDDMWRISEPVNGTIQGETFSWKTLESGAFDKTSAVWHDASKSYYIWIPEKETFVTFEGERSLMEKMNYAKTNNFGGIIIWTVGSDDDEDTLLNLVSSYKFCTNEDKNYIRYEC</sequence>
<reference evidence="3" key="1">
    <citation type="submission" date="2007-07" db="EMBL/GenBank/DDBJ databases">
        <title>PCAP assembly of the Caenorhabditis remanei genome.</title>
        <authorList>
            <consortium name="The Caenorhabditis remanei Sequencing Consortium"/>
            <person name="Wilson R.K."/>
        </authorList>
    </citation>
    <scope>NUCLEOTIDE SEQUENCE [LARGE SCALE GENOMIC DNA]</scope>
    <source>
        <strain evidence="3">PB4641</strain>
    </source>
</reference>
<evidence type="ECO:0000259" key="2">
    <source>
        <dbReference type="PROSITE" id="PS51910"/>
    </source>
</evidence>
<dbReference type="HOGENOM" id="CLU_002833_0_1_1"/>
<dbReference type="GO" id="GO:0005975">
    <property type="term" value="P:carbohydrate metabolic process"/>
    <property type="evidence" value="ECO:0007669"/>
    <property type="project" value="InterPro"/>
</dbReference>
<dbReference type="InterPro" id="IPR011583">
    <property type="entry name" value="Chitinase_II/V-like_cat"/>
</dbReference>
<dbReference type="eggNOG" id="KOG2806">
    <property type="taxonomic scope" value="Eukaryota"/>
</dbReference>
<dbReference type="InterPro" id="IPR001223">
    <property type="entry name" value="Glyco_hydro18_cat"/>
</dbReference>
<dbReference type="InterPro" id="IPR017853">
    <property type="entry name" value="GH"/>
</dbReference>
<name>E3LH20_CAERE</name>
<dbReference type="Gene3D" id="3.20.20.80">
    <property type="entry name" value="Glycosidases"/>
    <property type="match status" value="1"/>
</dbReference>
<dbReference type="EMBL" id="DS268408">
    <property type="protein sequence ID" value="EFO86107.1"/>
    <property type="molecule type" value="Genomic_DNA"/>
</dbReference>
<gene>
    <name evidence="3" type="ORF">CRE_01659</name>
</gene>
<accession>E3LH20</accession>
<feature type="domain" description="GH18" evidence="2">
    <location>
        <begin position="81"/>
        <end position="438"/>
    </location>
</feature>
<dbReference type="InterPro" id="IPR029070">
    <property type="entry name" value="Chitinase_insertion_sf"/>
</dbReference>
<dbReference type="CTD" id="9821471"/>
<proteinExistence type="predicted"/>
<dbReference type="RefSeq" id="XP_003117241.2">
    <property type="nucleotide sequence ID" value="XM_003117193.2"/>
</dbReference>
<dbReference type="Pfam" id="PF00704">
    <property type="entry name" value="Glyco_hydro_18"/>
    <property type="match status" value="1"/>
</dbReference>
<dbReference type="PANTHER" id="PTHR46073">
    <property type="entry name" value="CHITINASE"/>
    <property type="match status" value="1"/>
</dbReference>
<protein>
    <recommendedName>
        <fullName evidence="2">GH18 domain-containing protein</fullName>
    </recommendedName>
</protein>
<dbReference type="GO" id="GO:0008061">
    <property type="term" value="F:chitin binding"/>
    <property type="evidence" value="ECO:0007669"/>
    <property type="project" value="InterPro"/>
</dbReference>
<dbReference type="SUPFAM" id="SSF54556">
    <property type="entry name" value="Chitinase insertion domain"/>
    <property type="match status" value="1"/>
</dbReference>
<keyword evidence="1" id="KW-1133">Transmembrane helix</keyword>
<evidence type="ECO:0000313" key="3">
    <source>
        <dbReference type="EMBL" id="EFO86107.1"/>
    </source>
</evidence>